<feature type="domain" description="N-acetyltransferase" evidence="1">
    <location>
        <begin position="15"/>
        <end position="152"/>
    </location>
</feature>
<dbReference type="GO" id="GO:0016747">
    <property type="term" value="F:acyltransferase activity, transferring groups other than amino-acyl groups"/>
    <property type="evidence" value="ECO:0007669"/>
    <property type="project" value="InterPro"/>
</dbReference>
<evidence type="ECO:0000313" key="3">
    <source>
        <dbReference type="Proteomes" id="UP000435802"/>
    </source>
</evidence>
<dbReference type="PANTHER" id="PTHR43792:SF1">
    <property type="entry name" value="N-ACETYLTRANSFERASE DOMAIN-CONTAINING PROTEIN"/>
    <property type="match status" value="1"/>
</dbReference>
<name>A0A6N8SA61_9HYPH</name>
<comment type="caution">
    <text evidence="2">The sequence shown here is derived from an EMBL/GenBank/DDBJ whole genome shotgun (WGS) entry which is preliminary data.</text>
</comment>
<keyword evidence="2" id="KW-0808">Transferase</keyword>
<keyword evidence="3" id="KW-1185">Reference proteome</keyword>
<accession>A0A6N8SA61</accession>
<dbReference type="Gene3D" id="3.40.630.30">
    <property type="match status" value="1"/>
</dbReference>
<protein>
    <submittedName>
        <fullName evidence="2">GNAT family N-acetyltransferase</fullName>
    </submittedName>
</protein>
<proteinExistence type="predicted"/>
<dbReference type="InterPro" id="IPR016181">
    <property type="entry name" value="Acyl_CoA_acyltransferase"/>
</dbReference>
<gene>
    <name evidence="2" type="ORF">GR138_03180</name>
</gene>
<dbReference type="RefSeq" id="WP_160857141.1">
    <property type="nucleotide sequence ID" value="NZ_WUMK01000001.1"/>
</dbReference>
<dbReference type="PANTHER" id="PTHR43792">
    <property type="entry name" value="GNAT FAMILY, PUTATIVE (AFU_ORTHOLOGUE AFUA_3G00765)-RELATED-RELATED"/>
    <property type="match status" value="1"/>
</dbReference>
<evidence type="ECO:0000313" key="2">
    <source>
        <dbReference type="EMBL" id="MXN44176.1"/>
    </source>
</evidence>
<dbReference type="EMBL" id="WUMK01000001">
    <property type="protein sequence ID" value="MXN44176.1"/>
    <property type="molecule type" value="Genomic_DNA"/>
</dbReference>
<dbReference type="InterPro" id="IPR000182">
    <property type="entry name" value="GNAT_dom"/>
</dbReference>
<dbReference type="SUPFAM" id="SSF55729">
    <property type="entry name" value="Acyl-CoA N-acyltransferases (Nat)"/>
    <property type="match status" value="1"/>
</dbReference>
<dbReference type="OrthoDB" id="5295305at2"/>
<dbReference type="AlphaFoldDB" id="A0A6N8SA61"/>
<dbReference type="Pfam" id="PF13302">
    <property type="entry name" value="Acetyltransf_3"/>
    <property type="match status" value="1"/>
</dbReference>
<reference evidence="2 3" key="1">
    <citation type="submission" date="2019-12" db="EMBL/GenBank/DDBJ databases">
        <title>Shinella kummerowiae sp. nov., a symbiotic bacterium isolated from root nodules of the herbal legume Kummerowia stipulacea.</title>
        <authorList>
            <person name="Gao J."/>
        </authorList>
    </citation>
    <scope>NUCLEOTIDE SEQUENCE [LARGE SCALE GENOMIC DNA]</scope>
    <source>
        <strain evidence="2 3">CCBAU 25048</strain>
    </source>
</reference>
<evidence type="ECO:0000259" key="1">
    <source>
        <dbReference type="Pfam" id="PF13302"/>
    </source>
</evidence>
<dbReference type="Proteomes" id="UP000435802">
    <property type="component" value="Unassembled WGS sequence"/>
</dbReference>
<organism evidence="2 3">
    <name type="scientific">Shinella kummerowiae</name>
    <dbReference type="NCBI Taxonomy" id="417745"/>
    <lineage>
        <taxon>Bacteria</taxon>
        <taxon>Pseudomonadati</taxon>
        <taxon>Pseudomonadota</taxon>
        <taxon>Alphaproteobacteria</taxon>
        <taxon>Hyphomicrobiales</taxon>
        <taxon>Rhizobiaceae</taxon>
        <taxon>Shinella</taxon>
    </lineage>
</organism>
<sequence>MAIPIIPPLSFTTPRLTLQAARSEHAESLFEAYTGQPEAALYLQRREHSSPAQTLAVIETWGAGKWLDNNRFAWTILLPEGKAIGLFLMLIDNTSAEIHYGIGTTHWGHGFATEAGKAVMSWVVNESGLSDVATCCATQHIASLKVLEKIGLARIKLLPAHIQLAAKGLATDGWLYRWTRS</sequence>
<dbReference type="InterPro" id="IPR051531">
    <property type="entry name" value="N-acetyltransferase"/>
</dbReference>